<keyword evidence="7 11" id="KW-0274">FAD</keyword>
<organism evidence="12">
    <name type="scientific">uncultured Sporomusa sp</name>
    <dbReference type="NCBI Taxonomy" id="307249"/>
    <lineage>
        <taxon>Bacteria</taxon>
        <taxon>Bacillati</taxon>
        <taxon>Bacillota</taxon>
        <taxon>Negativicutes</taxon>
        <taxon>Selenomonadales</taxon>
        <taxon>Sporomusaceae</taxon>
        <taxon>Sporomusa</taxon>
        <taxon>environmental samples</taxon>
    </lineage>
</organism>
<evidence type="ECO:0000256" key="8">
    <source>
        <dbReference type="ARBA" id="ARBA00022857"/>
    </source>
</evidence>
<comment type="function">
    <text evidence="11">Catalyzes the anti-1,4-elimination of the C-3 phosphate and the C-6 proR hydrogen from 5-enolpyruvylshikimate-3-phosphate (EPSP) to yield chorismate, which is the branch point compound that serves as the starting substrate for the three terminal pathways of aromatic amino acid biosynthesis. This reaction introduces a second double bond into the aromatic ring system.</text>
</comment>
<comment type="cofactor">
    <cofactor evidence="11">
        <name>FMNH2</name>
        <dbReference type="ChEBI" id="CHEBI:57618"/>
    </cofactor>
    <text evidence="11">Reduced FMN (FMNH(2)).</text>
</comment>
<dbReference type="EC" id="4.2.3.5" evidence="3 11"/>
<feature type="binding site" evidence="11">
    <location>
        <position position="40"/>
    </location>
    <ligand>
        <name>NADP(+)</name>
        <dbReference type="ChEBI" id="CHEBI:58349"/>
    </ligand>
</feature>
<keyword evidence="8 11" id="KW-0521">NADP</keyword>
<gene>
    <name evidence="11 12" type="primary">aroC</name>
    <name evidence="12" type="ORF">KL86SPO_30783</name>
</gene>
<feature type="binding site" evidence="11">
    <location>
        <begin position="127"/>
        <end position="129"/>
    </location>
    <ligand>
        <name>FMN</name>
        <dbReference type="ChEBI" id="CHEBI:58210"/>
    </ligand>
</feature>
<keyword evidence="4 11" id="KW-0028">Amino-acid biosynthesis</keyword>
<dbReference type="PANTHER" id="PTHR21085:SF0">
    <property type="entry name" value="CHORISMATE SYNTHASE"/>
    <property type="match status" value="1"/>
</dbReference>
<dbReference type="PROSITE" id="PS00788">
    <property type="entry name" value="CHORISMATE_SYNTHASE_2"/>
    <property type="match status" value="1"/>
</dbReference>
<dbReference type="CDD" id="cd07304">
    <property type="entry name" value="Chorismate_synthase"/>
    <property type="match status" value="1"/>
</dbReference>
<dbReference type="Pfam" id="PF01264">
    <property type="entry name" value="Chorismate_synt"/>
    <property type="match status" value="1"/>
</dbReference>
<dbReference type="GO" id="GO:0004107">
    <property type="term" value="F:chorismate synthase activity"/>
    <property type="evidence" value="ECO:0007669"/>
    <property type="project" value="UniProtKB-UniRule"/>
</dbReference>
<evidence type="ECO:0000256" key="5">
    <source>
        <dbReference type="ARBA" id="ARBA00022630"/>
    </source>
</evidence>
<dbReference type="GO" id="GO:0009073">
    <property type="term" value="P:aromatic amino acid family biosynthetic process"/>
    <property type="evidence" value="ECO:0007669"/>
    <property type="project" value="UniProtKB-KW"/>
</dbReference>
<feature type="binding site" evidence="11">
    <location>
        <position position="266"/>
    </location>
    <ligand>
        <name>FMN</name>
        <dbReference type="ChEBI" id="CHEBI:58210"/>
    </ligand>
</feature>
<evidence type="ECO:0000256" key="1">
    <source>
        <dbReference type="ARBA" id="ARBA00005044"/>
    </source>
</evidence>
<dbReference type="HAMAP" id="MF_00300">
    <property type="entry name" value="Chorismate_synth"/>
    <property type="match status" value="1"/>
</dbReference>
<comment type="similarity">
    <text evidence="2 11">Belongs to the chorismate synthase family.</text>
</comment>
<evidence type="ECO:0000313" key="12">
    <source>
        <dbReference type="EMBL" id="SCM80605.1"/>
    </source>
</evidence>
<evidence type="ECO:0000256" key="9">
    <source>
        <dbReference type="ARBA" id="ARBA00023141"/>
    </source>
</evidence>
<feature type="binding site" evidence="11">
    <location>
        <begin position="221"/>
        <end position="222"/>
    </location>
    <ligand>
        <name>FMN</name>
        <dbReference type="ChEBI" id="CHEBI:58210"/>
    </ligand>
</feature>
<feature type="binding site" evidence="11">
    <location>
        <position position="46"/>
    </location>
    <ligand>
        <name>NADP(+)</name>
        <dbReference type="ChEBI" id="CHEBI:58349"/>
    </ligand>
</feature>
<comment type="catalytic activity">
    <reaction evidence="11">
        <text>5-O-(1-carboxyvinyl)-3-phosphoshikimate = chorismate + phosphate</text>
        <dbReference type="Rhea" id="RHEA:21020"/>
        <dbReference type="ChEBI" id="CHEBI:29748"/>
        <dbReference type="ChEBI" id="CHEBI:43474"/>
        <dbReference type="ChEBI" id="CHEBI:57701"/>
        <dbReference type="EC" id="4.2.3.5"/>
    </reaction>
</comment>
<accession>A0A212LSM4</accession>
<keyword evidence="6 11" id="KW-0288">FMN</keyword>
<dbReference type="InterPro" id="IPR035904">
    <property type="entry name" value="Chorismate_synth_AroC_sf"/>
</dbReference>
<keyword evidence="5 11" id="KW-0285">Flavoprotein</keyword>
<dbReference type="Gene3D" id="3.60.150.10">
    <property type="entry name" value="Chorismate synthase AroC"/>
    <property type="match status" value="2"/>
</dbReference>
<evidence type="ECO:0000256" key="4">
    <source>
        <dbReference type="ARBA" id="ARBA00022605"/>
    </source>
</evidence>
<dbReference type="GO" id="GO:0010181">
    <property type="term" value="F:FMN binding"/>
    <property type="evidence" value="ECO:0007669"/>
    <property type="project" value="TreeGrafter"/>
</dbReference>
<dbReference type="GO" id="GO:0008652">
    <property type="term" value="P:amino acid biosynthetic process"/>
    <property type="evidence" value="ECO:0007669"/>
    <property type="project" value="UniProtKB-KW"/>
</dbReference>
<dbReference type="PIRSF" id="PIRSF001456">
    <property type="entry name" value="Chorismate_synth"/>
    <property type="match status" value="1"/>
</dbReference>
<dbReference type="PROSITE" id="PS00787">
    <property type="entry name" value="CHORISMATE_SYNTHASE_1"/>
    <property type="match status" value="1"/>
</dbReference>
<dbReference type="AlphaFoldDB" id="A0A212LSM4"/>
<proteinExistence type="inferred from homology"/>
<dbReference type="PROSITE" id="PS00789">
    <property type="entry name" value="CHORISMATE_SYNTHASE_3"/>
    <property type="match status" value="1"/>
</dbReference>
<feature type="binding site" evidence="11">
    <location>
        <position position="307"/>
    </location>
    <ligand>
        <name>FMN</name>
        <dbReference type="ChEBI" id="CHEBI:58210"/>
    </ligand>
</feature>
<dbReference type="RefSeq" id="WP_288183914.1">
    <property type="nucleotide sequence ID" value="NZ_LT608335.1"/>
</dbReference>
<evidence type="ECO:0000256" key="11">
    <source>
        <dbReference type="HAMAP-Rule" id="MF_00300"/>
    </source>
</evidence>
<dbReference type="InterPro" id="IPR000453">
    <property type="entry name" value="Chorismate_synth"/>
</dbReference>
<keyword evidence="9 11" id="KW-0057">Aromatic amino acid biosynthesis</keyword>
<sequence length="357" mass="38208">MFRFLTAGESHGPALTAIIEGIPAGLALDLDQINADMARRQQGFGRGGRMKIEKDKAEITSGVRFGVTLGSPITMLIHNRDWDNWQERMAVFGQPQGEPIRAPRPGHADLPGVLKYQRQDIRDILERASARETAARVAVGAVAKQLLAVAGITITSRVLNIGGAQTEEEMLEAIAKAKAAGDSLGGIFEVVVAQVMPGLGSHVQWDRRLDTRLAAAVMSIQAIKGVEFGAGFAYANLSGSQVHDEIYYEGSQGYCRRTNNAGGIEGGISNGEAIIIKAVMKAIPTLMKPLATVNIADKSEEKANTERSDVCAVAAAAVVAEAMVAIVMVQCLLEKFGGDSIDDLRLAINNYRIRIND</sequence>
<evidence type="ECO:0000256" key="7">
    <source>
        <dbReference type="ARBA" id="ARBA00022827"/>
    </source>
</evidence>
<dbReference type="GO" id="GO:0009423">
    <property type="term" value="P:chorismate biosynthetic process"/>
    <property type="evidence" value="ECO:0007669"/>
    <property type="project" value="UniProtKB-UniRule"/>
</dbReference>
<protein>
    <recommendedName>
        <fullName evidence="3 11">Chorismate synthase</fullName>
        <shortName evidence="11">CS</shortName>
        <ecNumber evidence="3 11">4.2.3.5</ecNumber>
    </recommendedName>
    <alternativeName>
        <fullName evidence="11">5-enolpyruvylshikimate-3-phosphate phospholyase</fullName>
    </alternativeName>
</protein>
<reference evidence="12" key="1">
    <citation type="submission" date="2016-08" db="EMBL/GenBank/DDBJ databases">
        <authorList>
            <person name="Seilhamer J.J."/>
        </authorList>
    </citation>
    <scope>NUCLEOTIDE SEQUENCE</scope>
    <source>
        <strain evidence="12">86</strain>
    </source>
</reference>
<evidence type="ECO:0000256" key="2">
    <source>
        <dbReference type="ARBA" id="ARBA00008014"/>
    </source>
</evidence>
<evidence type="ECO:0000256" key="3">
    <source>
        <dbReference type="ARBA" id="ARBA00013036"/>
    </source>
</evidence>
<dbReference type="PANTHER" id="PTHR21085">
    <property type="entry name" value="CHORISMATE SYNTHASE"/>
    <property type="match status" value="1"/>
</dbReference>
<dbReference type="EMBL" id="FMJE01000003">
    <property type="protein sequence ID" value="SCM80605.1"/>
    <property type="molecule type" value="Genomic_DNA"/>
</dbReference>
<keyword evidence="10 11" id="KW-0456">Lyase</keyword>
<comment type="pathway">
    <text evidence="1 11">Metabolic intermediate biosynthesis; chorismate biosynthesis; chorismate from D-erythrose 4-phosphate and phosphoenolpyruvate: step 7/7.</text>
</comment>
<dbReference type="GO" id="GO:0005829">
    <property type="term" value="C:cytosol"/>
    <property type="evidence" value="ECO:0007669"/>
    <property type="project" value="TreeGrafter"/>
</dbReference>
<evidence type="ECO:0000256" key="10">
    <source>
        <dbReference type="ARBA" id="ARBA00023239"/>
    </source>
</evidence>
<evidence type="ECO:0000256" key="6">
    <source>
        <dbReference type="ARBA" id="ARBA00022643"/>
    </source>
</evidence>
<comment type="subunit">
    <text evidence="11">Homotetramer.</text>
</comment>
<dbReference type="InterPro" id="IPR020541">
    <property type="entry name" value="Chorismate_synthase_CS"/>
</dbReference>
<dbReference type="SUPFAM" id="SSF103263">
    <property type="entry name" value="Chorismate synthase, AroC"/>
    <property type="match status" value="1"/>
</dbReference>
<dbReference type="UniPathway" id="UPA00053">
    <property type="reaction ID" value="UER00090"/>
</dbReference>
<feature type="binding site" evidence="11">
    <location>
        <begin position="281"/>
        <end position="285"/>
    </location>
    <ligand>
        <name>FMN</name>
        <dbReference type="ChEBI" id="CHEBI:58210"/>
    </ligand>
</feature>
<name>A0A212LSM4_9FIRM</name>